<name>A0AAN8RUL6_POLSC</name>
<comment type="caution">
    <text evidence="3">The sequence shown here is derived from an EMBL/GenBank/DDBJ whole genome shotgun (WGS) entry which is preliminary data.</text>
</comment>
<evidence type="ECO:0000256" key="2">
    <source>
        <dbReference type="SAM" id="SignalP"/>
    </source>
</evidence>
<protein>
    <submittedName>
        <fullName evidence="3">Uncharacterized protein</fullName>
    </submittedName>
</protein>
<reference evidence="3 6" key="1">
    <citation type="submission" date="2023-10" db="EMBL/GenBank/DDBJ databases">
        <title>Genomes of two closely related lineages of the louse Polyplax serrata with different host specificities.</title>
        <authorList>
            <person name="Martinu J."/>
            <person name="Tarabai H."/>
            <person name="Stefka J."/>
            <person name="Hypsa V."/>
        </authorList>
    </citation>
    <scope>NUCLEOTIDE SEQUENCE [LARGE SCALE GENOMIC DNA]</scope>
    <source>
        <strain evidence="4">98ZLc_SE</strain>
        <strain evidence="3">HR10_N</strain>
    </source>
</reference>
<keyword evidence="5" id="KW-1185">Reference proteome</keyword>
<proteinExistence type="predicted"/>
<dbReference type="Proteomes" id="UP001372834">
    <property type="component" value="Unassembled WGS sequence"/>
</dbReference>
<feature type="compositionally biased region" description="Basic and acidic residues" evidence="1">
    <location>
        <begin position="78"/>
        <end position="90"/>
    </location>
</feature>
<accession>A0AAN8RUL6</accession>
<dbReference type="Proteomes" id="UP001359485">
    <property type="component" value="Unassembled WGS sequence"/>
</dbReference>
<feature type="compositionally biased region" description="Basic and acidic residues" evidence="1">
    <location>
        <begin position="107"/>
        <end position="122"/>
    </location>
</feature>
<dbReference type="EMBL" id="JAWJWE010000037">
    <property type="protein sequence ID" value="KAK6625046.1"/>
    <property type="molecule type" value="Genomic_DNA"/>
</dbReference>
<dbReference type="AlphaFoldDB" id="A0AAN8RUL6"/>
<evidence type="ECO:0000313" key="4">
    <source>
        <dbReference type="EMBL" id="KAK6638391.1"/>
    </source>
</evidence>
<gene>
    <name evidence="3" type="ORF">RUM43_005337</name>
    <name evidence="4" type="ORF">RUM44_008820</name>
</gene>
<evidence type="ECO:0000313" key="3">
    <source>
        <dbReference type="EMBL" id="KAK6625046.1"/>
    </source>
</evidence>
<feature type="signal peptide" evidence="2">
    <location>
        <begin position="1"/>
        <end position="15"/>
    </location>
</feature>
<feature type="region of interest" description="Disordered" evidence="1">
    <location>
        <begin position="69"/>
        <end position="122"/>
    </location>
</feature>
<keyword evidence="2" id="KW-0732">Signal</keyword>
<dbReference type="EMBL" id="JAWJWF010000002">
    <property type="protein sequence ID" value="KAK6638391.1"/>
    <property type="molecule type" value="Genomic_DNA"/>
</dbReference>
<evidence type="ECO:0000313" key="6">
    <source>
        <dbReference type="Proteomes" id="UP001372834"/>
    </source>
</evidence>
<evidence type="ECO:0000313" key="5">
    <source>
        <dbReference type="Proteomes" id="UP001359485"/>
    </source>
</evidence>
<organism evidence="3 6">
    <name type="scientific">Polyplax serrata</name>
    <name type="common">Common mouse louse</name>
    <dbReference type="NCBI Taxonomy" id="468196"/>
    <lineage>
        <taxon>Eukaryota</taxon>
        <taxon>Metazoa</taxon>
        <taxon>Ecdysozoa</taxon>
        <taxon>Arthropoda</taxon>
        <taxon>Hexapoda</taxon>
        <taxon>Insecta</taxon>
        <taxon>Pterygota</taxon>
        <taxon>Neoptera</taxon>
        <taxon>Paraneoptera</taxon>
        <taxon>Psocodea</taxon>
        <taxon>Troctomorpha</taxon>
        <taxon>Phthiraptera</taxon>
        <taxon>Anoplura</taxon>
        <taxon>Polyplacidae</taxon>
        <taxon>Polyplax</taxon>
    </lineage>
</organism>
<feature type="chain" id="PRO_5042841349" evidence="2">
    <location>
        <begin position="16"/>
        <end position="208"/>
    </location>
</feature>
<sequence length="208" mass="23640">MGNVVSALLMYALQAAWLCQRLIDQDYRQNHGSRLTPILDGKESSKPVEIVTTPSDFVLSKNVHYKLKSSKQNSSKCKRSDGTTRVDPSRSHSSTGENRKRKFGRTNRGEGEEREKGEDVHRQKLYLSHPYLENGKDSLTMQYMSGLDEALGLRRAFSDINLSTSWLEFKEEFCQKNQAIKDADIERTVPVTENDLISSLIYANGYIT</sequence>
<evidence type="ECO:0000256" key="1">
    <source>
        <dbReference type="SAM" id="MobiDB-lite"/>
    </source>
</evidence>